<evidence type="ECO:0000313" key="7">
    <source>
        <dbReference type="Proteomes" id="UP001303046"/>
    </source>
</evidence>
<comment type="subcellular location">
    <subcellularLocation>
        <location evidence="1">Membrane</location>
        <topology evidence="1">Multi-pass membrane protein</topology>
    </subcellularLocation>
</comment>
<evidence type="ECO:0000259" key="5">
    <source>
        <dbReference type="Pfam" id="PF02932"/>
    </source>
</evidence>
<feature type="transmembrane region" description="Helical" evidence="4">
    <location>
        <begin position="111"/>
        <end position="129"/>
    </location>
</feature>
<dbReference type="InterPro" id="IPR019389">
    <property type="entry name" value="Selenoprotein_T"/>
</dbReference>
<dbReference type="Pfam" id="PF10262">
    <property type="entry name" value="Rdx"/>
    <property type="match status" value="1"/>
</dbReference>
<dbReference type="SUPFAM" id="SSF52833">
    <property type="entry name" value="Thioredoxin-like"/>
    <property type="match status" value="1"/>
</dbReference>
<accession>A0ABR1EDT1</accession>
<dbReference type="Pfam" id="PF02932">
    <property type="entry name" value="Neur_chan_memb"/>
    <property type="match status" value="1"/>
</dbReference>
<dbReference type="InterPro" id="IPR036719">
    <property type="entry name" value="Neuro-gated_channel_TM_sf"/>
</dbReference>
<feature type="transmembrane region" description="Helical" evidence="4">
    <location>
        <begin position="225"/>
        <end position="243"/>
    </location>
</feature>
<dbReference type="InterPro" id="IPR011893">
    <property type="entry name" value="Selenoprotein_Rdx-typ"/>
</dbReference>
<evidence type="ECO:0000313" key="6">
    <source>
        <dbReference type="EMBL" id="KAK6760126.1"/>
    </source>
</evidence>
<dbReference type="InterPro" id="IPR006029">
    <property type="entry name" value="Neurotrans-gated_channel_TM"/>
</dbReference>
<comment type="caution">
    <text evidence="6">The sequence shown here is derived from an EMBL/GenBank/DDBJ whole genome shotgun (WGS) entry which is preliminary data.</text>
</comment>
<dbReference type="Gene3D" id="1.20.58.390">
    <property type="entry name" value="Neurotransmitter-gated ion-channel transmembrane domain"/>
    <property type="match status" value="1"/>
</dbReference>
<protein>
    <recommendedName>
        <fullName evidence="5">Neurotransmitter-gated ion-channel transmembrane domain-containing protein</fullName>
    </recommendedName>
</protein>
<feature type="transmembrane region" description="Helical" evidence="4">
    <location>
        <begin position="76"/>
        <end position="99"/>
    </location>
</feature>
<organism evidence="6 7">
    <name type="scientific">Necator americanus</name>
    <name type="common">Human hookworm</name>
    <dbReference type="NCBI Taxonomy" id="51031"/>
    <lineage>
        <taxon>Eukaryota</taxon>
        <taxon>Metazoa</taxon>
        <taxon>Ecdysozoa</taxon>
        <taxon>Nematoda</taxon>
        <taxon>Chromadorea</taxon>
        <taxon>Rhabditida</taxon>
        <taxon>Rhabditina</taxon>
        <taxon>Rhabditomorpha</taxon>
        <taxon>Strongyloidea</taxon>
        <taxon>Ancylostomatidae</taxon>
        <taxon>Bunostominae</taxon>
        <taxon>Necator</taxon>
    </lineage>
</organism>
<keyword evidence="2" id="KW-0732">Signal</keyword>
<proteinExistence type="predicted"/>
<keyword evidence="4" id="KW-1133">Transmembrane helix</keyword>
<gene>
    <name evidence="6" type="primary">Necator_chrX.g21744</name>
    <name evidence="6" type="ORF">RB195_021583</name>
</gene>
<keyword evidence="7" id="KW-1185">Reference proteome</keyword>
<dbReference type="EMBL" id="JAVFWL010000006">
    <property type="protein sequence ID" value="KAK6760126.1"/>
    <property type="molecule type" value="Genomic_DNA"/>
</dbReference>
<feature type="transmembrane region" description="Helical" evidence="4">
    <location>
        <begin position="141"/>
        <end position="164"/>
    </location>
</feature>
<dbReference type="InterPro" id="IPR038050">
    <property type="entry name" value="Neuro_actylchol_rec"/>
</dbReference>
<dbReference type="PANTHER" id="PTHR13544">
    <property type="entry name" value="SELENOPROTEIN T"/>
    <property type="match status" value="1"/>
</dbReference>
<feature type="domain" description="Neurotransmitter-gated ion-channel transmembrane" evidence="5">
    <location>
        <begin position="108"/>
        <end position="173"/>
    </location>
</feature>
<dbReference type="Gene3D" id="2.70.170.10">
    <property type="entry name" value="Neurotransmitter-gated ion-channel ligand-binding domain"/>
    <property type="match status" value="1"/>
</dbReference>
<evidence type="ECO:0000256" key="3">
    <source>
        <dbReference type="ARBA" id="ARBA00023284"/>
    </source>
</evidence>
<name>A0ABR1EDT1_NECAM</name>
<reference evidence="6 7" key="1">
    <citation type="submission" date="2023-08" db="EMBL/GenBank/DDBJ databases">
        <title>A Necator americanus chromosomal reference genome.</title>
        <authorList>
            <person name="Ilik V."/>
            <person name="Petrzelkova K.J."/>
            <person name="Pardy F."/>
            <person name="Fuh T."/>
            <person name="Niatou-Singa F.S."/>
            <person name="Gouil Q."/>
            <person name="Baker L."/>
            <person name="Ritchie M.E."/>
            <person name="Jex A.R."/>
            <person name="Gazzola D."/>
            <person name="Li H."/>
            <person name="Toshio Fujiwara R."/>
            <person name="Zhan B."/>
            <person name="Aroian R.V."/>
            <person name="Pafco B."/>
            <person name="Schwarz E.M."/>
        </authorList>
    </citation>
    <scope>NUCLEOTIDE SEQUENCE [LARGE SCALE GENOMIC DNA]</scope>
    <source>
        <strain evidence="6 7">Aroian</strain>
        <tissue evidence="6">Whole animal</tissue>
    </source>
</reference>
<dbReference type="Gene3D" id="3.40.30.10">
    <property type="entry name" value="Glutaredoxin"/>
    <property type="match status" value="1"/>
</dbReference>
<evidence type="ECO:0000256" key="1">
    <source>
        <dbReference type="ARBA" id="ARBA00004141"/>
    </source>
</evidence>
<dbReference type="PANTHER" id="PTHR13544:SF0">
    <property type="entry name" value="THIOREDOXIN REDUCTASE-LIKE SELENOPROTEIN T"/>
    <property type="match status" value="1"/>
</dbReference>
<dbReference type="InterPro" id="IPR036249">
    <property type="entry name" value="Thioredoxin-like_sf"/>
</dbReference>
<evidence type="ECO:0000256" key="2">
    <source>
        <dbReference type="ARBA" id="ARBA00022729"/>
    </source>
</evidence>
<dbReference type="CDD" id="cd19051">
    <property type="entry name" value="LGIC_TM_cation"/>
    <property type="match status" value="1"/>
</dbReference>
<dbReference type="Proteomes" id="UP001303046">
    <property type="component" value="Unassembled WGS sequence"/>
</dbReference>
<dbReference type="SUPFAM" id="SSF90112">
    <property type="entry name" value="Neurotransmitter-gated ion-channel transmembrane pore"/>
    <property type="match status" value="1"/>
</dbReference>
<keyword evidence="4" id="KW-0812">Transmembrane</keyword>
<dbReference type="InterPro" id="IPR036734">
    <property type="entry name" value="Neur_chan_lig-bd_sf"/>
</dbReference>
<keyword evidence="3" id="KW-0676">Redox-active center</keyword>
<dbReference type="NCBIfam" id="TIGR02174">
    <property type="entry name" value="CXXU_selWTH"/>
    <property type="match status" value="1"/>
</dbReference>
<keyword evidence="4" id="KW-0472">Membrane</keyword>
<sequence length="463" mass="52047">MSLSFSPFEALKKIASWGYGEEKVLLNATSNLFLRHYATNEEWALQEVRIDQDHYDHEGFVVSEAKYIVSISRKPFYYLISLVAPTYIICMLSVAGLFARFSTKHERQERFTLGVTAILSMAVLSLVVTEKVPHSSEGVPLLIVYFHFNIIMVTLATILTSTVMRVHSKAFSHRISPPPSWLLRYLFIHGTDFTSIPNGASISVERQVTAEKWGAVNRFMMTGRAGFLFLSALFALSMIEVFVKGTVPAHSEDDHDAEEFRKEFGDEPQHTFSKGTEEDHIELREGSQFNTMKPKILSGRKLPTLRFLYCISCGYKQAFEQFSMAVRDKYPEMPVEGSNYPPVKWKEYLAQTINILKIAAIAVVITGRNPFTSLGMGEPAVLQWAQSNKISACMMLFLLTNMVESTLLSTGAFEIFLDKEQIWSKLESGRVPSPQELIQMIDSQLELSGKGPGGGAAFGDFNH</sequence>
<evidence type="ECO:0000256" key="4">
    <source>
        <dbReference type="SAM" id="Phobius"/>
    </source>
</evidence>